<evidence type="ECO:0000256" key="1">
    <source>
        <dbReference type="SAM" id="MobiDB-lite"/>
    </source>
</evidence>
<dbReference type="GeneID" id="85314717"/>
<feature type="compositionally biased region" description="Low complexity" evidence="1">
    <location>
        <begin position="86"/>
        <end position="119"/>
    </location>
</feature>
<comment type="caution">
    <text evidence="2">The sequence shown here is derived from an EMBL/GenBank/DDBJ whole genome shotgun (WGS) entry which is preliminary data.</text>
</comment>
<dbReference type="AlphaFoldDB" id="A0AAJ0BYC7"/>
<dbReference type="RefSeq" id="XP_060282976.1">
    <property type="nucleotide sequence ID" value="XM_060431530.1"/>
</dbReference>
<feature type="region of interest" description="Disordered" evidence="1">
    <location>
        <begin position="461"/>
        <end position="519"/>
    </location>
</feature>
<feature type="region of interest" description="Disordered" evidence="1">
    <location>
        <begin position="419"/>
        <end position="440"/>
    </location>
</feature>
<dbReference type="EMBL" id="MU839010">
    <property type="protein sequence ID" value="KAK1766763.1"/>
    <property type="molecule type" value="Genomic_DNA"/>
</dbReference>
<keyword evidence="3" id="KW-1185">Reference proteome</keyword>
<reference evidence="2" key="1">
    <citation type="submission" date="2023-06" db="EMBL/GenBank/DDBJ databases">
        <title>Genome-scale phylogeny and comparative genomics of the fungal order Sordariales.</title>
        <authorList>
            <consortium name="Lawrence Berkeley National Laboratory"/>
            <person name="Hensen N."/>
            <person name="Bonometti L."/>
            <person name="Westerberg I."/>
            <person name="Brannstrom I.O."/>
            <person name="Guillou S."/>
            <person name="Cros-Aarteil S."/>
            <person name="Calhoun S."/>
            <person name="Haridas S."/>
            <person name="Kuo A."/>
            <person name="Mondo S."/>
            <person name="Pangilinan J."/>
            <person name="Riley R."/>
            <person name="Labutti K."/>
            <person name="Andreopoulos B."/>
            <person name="Lipzen A."/>
            <person name="Chen C."/>
            <person name="Yanf M."/>
            <person name="Daum C."/>
            <person name="Ng V."/>
            <person name="Clum A."/>
            <person name="Steindorff A."/>
            <person name="Ohm R."/>
            <person name="Martin F."/>
            <person name="Silar P."/>
            <person name="Natvig D."/>
            <person name="Lalanne C."/>
            <person name="Gautier V."/>
            <person name="Ament-Velasquez S.L."/>
            <person name="Kruys A."/>
            <person name="Hutchinson M.I."/>
            <person name="Powell A.J."/>
            <person name="Barry K."/>
            <person name="Miller A.N."/>
            <person name="Grigoriev I.V."/>
            <person name="Debuchy R."/>
            <person name="Gladieux P."/>
            <person name="Thoren M.H."/>
            <person name="Johannesson H."/>
        </authorList>
    </citation>
    <scope>NUCLEOTIDE SEQUENCE</scope>
    <source>
        <strain evidence="2">8032-3</strain>
    </source>
</reference>
<proteinExistence type="predicted"/>
<accession>A0AAJ0BYC7</accession>
<dbReference type="CDD" id="cd22744">
    <property type="entry name" value="OTU"/>
    <property type="match status" value="1"/>
</dbReference>
<feature type="compositionally biased region" description="Basic and acidic residues" evidence="1">
    <location>
        <begin position="422"/>
        <end position="432"/>
    </location>
</feature>
<organism evidence="2 3">
    <name type="scientific">Phialemonium atrogriseum</name>
    <dbReference type="NCBI Taxonomy" id="1093897"/>
    <lineage>
        <taxon>Eukaryota</taxon>
        <taxon>Fungi</taxon>
        <taxon>Dikarya</taxon>
        <taxon>Ascomycota</taxon>
        <taxon>Pezizomycotina</taxon>
        <taxon>Sordariomycetes</taxon>
        <taxon>Sordariomycetidae</taxon>
        <taxon>Cephalothecales</taxon>
        <taxon>Cephalothecaceae</taxon>
        <taxon>Phialemonium</taxon>
    </lineage>
</organism>
<gene>
    <name evidence="2" type="ORF">QBC33DRAFT_587996</name>
</gene>
<feature type="compositionally biased region" description="Low complexity" evidence="1">
    <location>
        <begin position="564"/>
        <end position="581"/>
    </location>
</feature>
<sequence>MVSGEDAETTLKGVATKVLLEFNDDLKNAIAQRLYYEELETIRRKEPLLVTKIPVHDVKVLKVGKKKENPAHAPKETAPEGVKDGAAPAAAETAVVELLSSPEPPSSQEKAAASSSSPARLAQDTKKGPDHGYADKKTTTRRYHDMTAGAGQWPGPKAGLRFDVATFRRDHGWGDADNQDLRGGYPRELAAATADTYVSHLADQEASVNGLQWAAGGDVPLRPEYPFLRGFPLVEEVVFLRGRNHWGSVSTGACYWSALAMHIYGDPYAWLRVKAEHVAHFGRVLRESRNPRHGLYRELNEKWYETMGSVGRKSGSSSSQGNFDANLWQILHLPGVYVPMNMLDVTADLYNVFLVVYSYDRGVVYETRTRGAYNSRHLFLLYVNGNHYQPLITNDFLHWEFKLPRVTLRSTKGLPLAASKNDGVKHPWRSELRSGGGQKAPLLINRPWDADAAAAAVSIKKGANPAGGGKKKAAPAEGDKKATPGPKPEMAFAGFTPAAPGPKSEAPAVPAAALGQQQEADPALVPVDLSEFLEPSPHFPGYRIVENSEPASGQGGAFPGFLRGGAASSPGLAPGGAAPVSTLGETFPDFGRSGVKRGAEGEEEEGAPAAKKSKVVEEEQTAVGGDGKEEET</sequence>
<feature type="compositionally biased region" description="Low complexity" evidence="1">
    <location>
        <begin position="491"/>
        <end position="502"/>
    </location>
</feature>
<evidence type="ECO:0000313" key="2">
    <source>
        <dbReference type="EMBL" id="KAK1766763.1"/>
    </source>
</evidence>
<feature type="region of interest" description="Disordered" evidence="1">
    <location>
        <begin position="64"/>
        <end position="141"/>
    </location>
</feature>
<name>A0AAJ0BYC7_9PEZI</name>
<feature type="compositionally biased region" description="Basic and acidic residues" evidence="1">
    <location>
        <begin position="64"/>
        <end position="83"/>
    </location>
</feature>
<feature type="compositionally biased region" description="Basic and acidic residues" evidence="1">
    <location>
        <begin position="123"/>
        <end position="141"/>
    </location>
</feature>
<evidence type="ECO:0008006" key="4">
    <source>
        <dbReference type="Google" id="ProtNLM"/>
    </source>
</evidence>
<evidence type="ECO:0000313" key="3">
    <source>
        <dbReference type="Proteomes" id="UP001244011"/>
    </source>
</evidence>
<dbReference type="Gene3D" id="3.90.70.80">
    <property type="match status" value="1"/>
</dbReference>
<dbReference type="Proteomes" id="UP001244011">
    <property type="component" value="Unassembled WGS sequence"/>
</dbReference>
<protein>
    <recommendedName>
        <fullName evidence="4">OTU domain-containing protein</fullName>
    </recommendedName>
</protein>
<feature type="region of interest" description="Disordered" evidence="1">
    <location>
        <begin position="548"/>
        <end position="632"/>
    </location>
</feature>